<proteinExistence type="predicted"/>
<gene>
    <name evidence="2" type="ORF">HEB94_000288</name>
</gene>
<evidence type="ECO:0000259" key="1">
    <source>
        <dbReference type="Pfam" id="PF00723"/>
    </source>
</evidence>
<sequence length="49" mass="5572">MEVFERVLALTNDVALLAEEYDPVLERQLGNFPQAFTHIKLIRTAQALS</sequence>
<dbReference type="Gene3D" id="1.50.10.10">
    <property type="match status" value="1"/>
</dbReference>
<dbReference type="InterPro" id="IPR011613">
    <property type="entry name" value="GH15-like"/>
</dbReference>
<protein>
    <submittedName>
        <fullName evidence="2">GH15 family glucan-1,4-alpha-glucosidase</fullName>
    </submittedName>
</protein>
<feature type="domain" description="GH15-like" evidence="1">
    <location>
        <begin position="4"/>
        <end position="45"/>
    </location>
</feature>
<evidence type="ECO:0000313" key="3">
    <source>
        <dbReference type="Proteomes" id="UP000638648"/>
    </source>
</evidence>
<organism evidence="2 3">
    <name type="scientific">Actinopolymorpha pittospori</name>
    <dbReference type="NCBI Taxonomy" id="648752"/>
    <lineage>
        <taxon>Bacteria</taxon>
        <taxon>Bacillati</taxon>
        <taxon>Actinomycetota</taxon>
        <taxon>Actinomycetes</taxon>
        <taxon>Propionibacteriales</taxon>
        <taxon>Actinopolymorphaceae</taxon>
        <taxon>Actinopolymorpha</taxon>
    </lineage>
</organism>
<reference evidence="2" key="1">
    <citation type="submission" date="2020-10" db="EMBL/GenBank/DDBJ databases">
        <title>Sequencing the genomes of 1000 actinobacteria strains.</title>
        <authorList>
            <person name="Klenk H.-P."/>
        </authorList>
    </citation>
    <scope>NUCLEOTIDE SEQUENCE</scope>
    <source>
        <strain evidence="2">DSM 45354</strain>
    </source>
</reference>
<dbReference type="GO" id="GO:0005975">
    <property type="term" value="P:carbohydrate metabolic process"/>
    <property type="evidence" value="ECO:0007669"/>
    <property type="project" value="InterPro"/>
</dbReference>
<dbReference type="EMBL" id="JADBEM010000001">
    <property type="protein sequence ID" value="MBE1603440.1"/>
    <property type="molecule type" value="Genomic_DNA"/>
</dbReference>
<dbReference type="Proteomes" id="UP000638648">
    <property type="component" value="Unassembled WGS sequence"/>
</dbReference>
<keyword evidence="3" id="KW-1185">Reference proteome</keyword>
<dbReference type="RefSeq" id="WP_192748262.1">
    <property type="nucleotide sequence ID" value="NZ_BAABJL010000120.1"/>
</dbReference>
<dbReference type="AlphaFoldDB" id="A0A927MMK7"/>
<name>A0A927MMK7_9ACTN</name>
<comment type="caution">
    <text evidence="2">The sequence shown here is derived from an EMBL/GenBank/DDBJ whole genome shotgun (WGS) entry which is preliminary data.</text>
</comment>
<dbReference type="Pfam" id="PF00723">
    <property type="entry name" value="Glyco_hydro_15"/>
    <property type="match status" value="1"/>
</dbReference>
<accession>A0A927MMK7</accession>
<dbReference type="InterPro" id="IPR008928">
    <property type="entry name" value="6-hairpin_glycosidase_sf"/>
</dbReference>
<dbReference type="SUPFAM" id="SSF48208">
    <property type="entry name" value="Six-hairpin glycosidases"/>
    <property type="match status" value="1"/>
</dbReference>
<dbReference type="InterPro" id="IPR012341">
    <property type="entry name" value="6hp_glycosidase-like_sf"/>
</dbReference>
<evidence type="ECO:0000313" key="2">
    <source>
        <dbReference type="EMBL" id="MBE1603440.1"/>
    </source>
</evidence>